<dbReference type="AlphaFoldDB" id="A0A183AB55"/>
<evidence type="ECO:0000313" key="1">
    <source>
        <dbReference type="EMBL" id="VDP71873.1"/>
    </source>
</evidence>
<gene>
    <name evidence="1" type="ORF">ECPE_LOCUS4190</name>
</gene>
<dbReference type="EMBL" id="UZAN01041068">
    <property type="protein sequence ID" value="VDP71873.1"/>
    <property type="molecule type" value="Genomic_DNA"/>
</dbReference>
<dbReference type="Proteomes" id="UP000272942">
    <property type="component" value="Unassembled WGS sequence"/>
</dbReference>
<reference evidence="3" key="1">
    <citation type="submission" date="2016-06" db="UniProtKB">
        <authorList>
            <consortium name="WormBaseParasite"/>
        </authorList>
    </citation>
    <scope>IDENTIFICATION</scope>
</reference>
<evidence type="ECO:0000313" key="3">
    <source>
        <dbReference type="WBParaSite" id="ECPE_0000419801-mRNA-1"/>
    </source>
</evidence>
<proteinExistence type="predicted"/>
<protein>
    <submittedName>
        <fullName evidence="3">Transposase</fullName>
    </submittedName>
</protein>
<keyword evidence="2" id="KW-1185">Reference proteome</keyword>
<organism evidence="3">
    <name type="scientific">Echinostoma caproni</name>
    <dbReference type="NCBI Taxonomy" id="27848"/>
    <lineage>
        <taxon>Eukaryota</taxon>
        <taxon>Metazoa</taxon>
        <taxon>Spiralia</taxon>
        <taxon>Lophotrochozoa</taxon>
        <taxon>Platyhelminthes</taxon>
        <taxon>Trematoda</taxon>
        <taxon>Digenea</taxon>
        <taxon>Plagiorchiida</taxon>
        <taxon>Echinostomata</taxon>
        <taxon>Echinostomatoidea</taxon>
        <taxon>Echinostomatidae</taxon>
        <taxon>Echinostoma</taxon>
    </lineage>
</organism>
<accession>A0A183AB55</accession>
<dbReference type="WBParaSite" id="ECPE_0000419801-mRNA-1">
    <property type="protein sequence ID" value="ECPE_0000419801-mRNA-1"/>
    <property type="gene ID" value="ECPE_0000419801"/>
</dbReference>
<name>A0A183AB55_9TREM</name>
<evidence type="ECO:0000313" key="2">
    <source>
        <dbReference type="Proteomes" id="UP000272942"/>
    </source>
</evidence>
<sequence>MLRESIVAPQHAATMDGETAARFQRGKRRYPFDYINQPSDQAPLPVFPSVYLLWALARWRKQLSFRGCKLPSLSSALDCAPE</sequence>
<reference evidence="1 2" key="2">
    <citation type="submission" date="2018-11" db="EMBL/GenBank/DDBJ databases">
        <authorList>
            <consortium name="Pathogen Informatics"/>
        </authorList>
    </citation>
    <scope>NUCLEOTIDE SEQUENCE [LARGE SCALE GENOMIC DNA]</scope>
    <source>
        <strain evidence="1 2">Egypt</strain>
    </source>
</reference>